<evidence type="ECO:0000256" key="2">
    <source>
        <dbReference type="ARBA" id="ARBA00022723"/>
    </source>
</evidence>
<dbReference type="InterPro" id="IPR000917">
    <property type="entry name" value="Sulfatase_N"/>
</dbReference>
<keyword evidence="4" id="KW-0106">Calcium</keyword>
<organism evidence="7 8">
    <name type="scientific">Pontiella desulfatans</name>
    <dbReference type="NCBI Taxonomy" id="2750659"/>
    <lineage>
        <taxon>Bacteria</taxon>
        <taxon>Pseudomonadati</taxon>
        <taxon>Kiritimatiellota</taxon>
        <taxon>Kiritimatiellia</taxon>
        <taxon>Kiritimatiellales</taxon>
        <taxon>Pontiellaceae</taxon>
        <taxon>Pontiella</taxon>
    </lineage>
</organism>
<dbReference type="GO" id="GO:0004065">
    <property type="term" value="F:arylsulfatase activity"/>
    <property type="evidence" value="ECO:0007669"/>
    <property type="project" value="TreeGrafter"/>
</dbReference>
<dbReference type="PROSITE" id="PS00523">
    <property type="entry name" value="SULFATASE_1"/>
    <property type="match status" value="1"/>
</dbReference>
<comment type="similarity">
    <text evidence="1">Belongs to the sulfatase family.</text>
</comment>
<dbReference type="PANTHER" id="PTHR42693">
    <property type="entry name" value="ARYLSULFATASE FAMILY MEMBER"/>
    <property type="match status" value="1"/>
</dbReference>
<dbReference type="Proteomes" id="UP000366872">
    <property type="component" value="Unassembled WGS sequence"/>
</dbReference>
<gene>
    <name evidence="7" type="primary">atsA_241</name>
    <name evidence="7" type="ORF">PDESU_04887</name>
</gene>
<sequence>MKRRNFMKCVSAAVGAAGVASAYKLTVVGKKPPERPNIIYIISDDQGWGDVAYYGHPTLKTPELDDMAAESLRCDRFYAAASVCSPTRATVLTGRSNWRMNITSPLNPGEAAIPYSNKTLAEYLQPLNYYTAHVGKWHIGGFEQATAGAYYRPPWTCGFDHCHSTYNVVNTGDPYAALVDDYNAAQAGTPNVDKNNIVHDMDYIEDTVRHDLYWVYPPPAGKEAEALGGAWNIPIEIAKDDAFLRSGNDAATTGQKTIDFIREANRQNKPFFIYSCFHSVHTPLSEILEYKDDYADIDQTIYEACKKYFTSLTAMDFEIGRIRDELRTLGIADNTIVVFSSDNGPNKKDAPKTYVPGLQGGRFYYTHIGSPGGYRGYKRDEHEGGLRVPGIIEWPAVITTPRSTKYPVVTYDFVPAMLELLGIEPEMPMDGDGTKLLKLLRNQIAENPNGTLVNPADERKPMGFKDSKDDAWMTHTHKLVRTDWTDLPGGAYQWELYNMVNDEFEETDLSTTDPTLLNSMIADWTAWAADVQNDIDDL</sequence>
<feature type="chain" id="PRO_5028961973" evidence="5">
    <location>
        <begin position="23"/>
        <end position="538"/>
    </location>
</feature>
<protein>
    <submittedName>
        <fullName evidence="7">Arylsulfatase</fullName>
    </submittedName>
</protein>
<dbReference type="RefSeq" id="WP_136081826.1">
    <property type="nucleotide sequence ID" value="NZ_CAAHFG010000003.1"/>
</dbReference>
<dbReference type="Gene3D" id="3.40.720.10">
    <property type="entry name" value="Alkaline Phosphatase, subunit A"/>
    <property type="match status" value="1"/>
</dbReference>
<dbReference type="EMBL" id="CAAHFG010000003">
    <property type="protein sequence ID" value="VGO16296.1"/>
    <property type="molecule type" value="Genomic_DNA"/>
</dbReference>
<dbReference type="PANTHER" id="PTHR42693:SF53">
    <property type="entry name" value="ENDO-4-O-SULFATASE"/>
    <property type="match status" value="1"/>
</dbReference>
<dbReference type="InterPro" id="IPR017850">
    <property type="entry name" value="Alkaline_phosphatase_core_sf"/>
</dbReference>
<evidence type="ECO:0000259" key="6">
    <source>
        <dbReference type="Pfam" id="PF00884"/>
    </source>
</evidence>
<evidence type="ECO:0000256" key="5">
    <source>
        <dbReference type="SAM" id="SignalP"/>
    </source>
</evidence>
<evidence type="ECO:0000313" key="7">
    <source>
        <dbReference type="EMBL" id="VGO16296.1"/>
    </source>
</evidence>
<reference evidence="7 8" key="1">
    <citation type="submission" date="2019-04" db="EMBL/GenBank/DDBJ databases">
        <authorList>
            <person name="Van Vliet M D."/>
        </authorList>
    </citation>
    <scope>NUCLEOTIDE SEQUENCE [LARGE SCALE GENOMIC DNA]</scope>
    <source>
        <strain evidence="7 8">F1</strain>
    </source>
</reference>
<keyword evidence="3" id="KW-0378">Hydrolase</keyword>
<dbReference type="Pfam" id="PF00884">
    <property type="entry name" value="Sulfatase"/>
    <property type="match status" value="1"/>
</dbReference>
<dbReference type="Gene3D" id="3.30.1120.10">
    <property type="match status" value="1"/>
</dbReference>
<feature type="domain" description="Sulfatase N-terminal" evidence="6">
    <location>
        <begin position="36"/>
        <end position="423"/>
    </location>
</feature>
<name>A0A6C2UA88_PONDE</name>
<keyword evidence="2" id="KW-0479">Metal-binding</keyword>
<dbReference type="InterPro" id="IPR024607">
    <property type="entry name" value="Sulfatase_CS"/>
</dbReference>
<keyword evidence="8" id="KW-1185">Reference proteome</keyword>
<evidence type="ECO:0000256" key="4">
    <source>
        <dbReference type="ARBA" id="ARBA00022837"/>
    </source>
</evidence>
<dbReference type="SUPFAM" id="SSF53649">
    <property type="entry name" value="Alkaline phosphatase-like"/>
    <property type="match status" value="1"/>
</dbReference>
<accession>A0A6C2UA88</accession>
<feature type="signal peptide" evidence="5">
    <location>
        <begin position="1"/>
        <end position="22"/>
    </location>
</feature>
<dbReference type="AlphaFoldDB" id="A0A6C2UA88"/>
<proteinExistence type="inferred from homology"/>
<evidence type="ECO:0000256" key="1">
    <source>
        <dbReference type="ARBA" id="ARBA00008779"/>
    </source>
</evidence>
<evidence type="ECO:0000256" key="3">
    <source>
        <dbReference type="ARBA" id="ARBA00022801"/>
    </source>
</evidence>
<keyword evidence="5" id="KW-0732">Signal</keyword>
<dbReference type="InterPro" id="IPR050738">
    <property type="entry name" value="Sulfatase"/>
</dbReference>
<dbReference type="GO" id="GO:0046872">
    <property type="term" value="F:metal ion binding"/>
    <property type="evidence" value="ECO:0007669"/>
    <property type="project" value="UniProtKB-KW"/>
</dbReference>
<evidence type="ECO:0000313" key="8">
    <source>
        <dbReference type="Proteomes" id="UP000366872"/>
    </source>
</evidence>